<dbReference type="PANTHER" id="PTHR42943:SF2">
    <property type="entry name" value="GLUTATHIONE S-TRANSFERASE KAPPA 1"/>
    <property type="match status" value="1"/>
</dbReference>
<dbReference type="GO" id="GO:0006749">
    <property type="term" value="P:glutathione metabolic process"/>
    <property type="evidence" value="ECO:0007669"/>
    <property type="project" value="TreeGrafter"/>
</dbReference>
<dbReference type="SUPFAM" id="SSF52833">
    <property type="entry name" value="Thioredoxin-like"/>
    <property type="match status" value="1"/>
</dbReference>
<dbReference type="GO" id="GO:0018845">
    <property type="term" value="F:2-hydroxychromene-2-carboxylate isomerase activity"/>
    <property type="evidence" value="ECO:0007669"/>
    <property type="project" value="UniProtKB-UniRule"/>
</dbReference>
<name>A0A160FRG6_9BURK</name>
<dbReference type="OrthoDB" id="8560325at2"/>
<dbReference type="InterPro" id="IPR044087">
    <property type="entry name" value="NahD-like"/>
</dbReference>
<dbReference type="InterPro" id="IPR051924">
    <property type="entry name" value="GST_Kappa/NadH"/>
</dbReference>
<dbReference type="Gene3D" id="3.40.30.10">
    <property type="entry name" value="Glutaredoxin"/>
    <property type="match status" value="1"/>
</dbReference>
<comment type="catalytic activity">
    <reaction evidence="1">
        <text>2-hydroxychromene-2-carboxylate = (3E)-4-(2-hydroxyphenyl)-2-oxobut-3-enoate</text>
        <dbReference type="Rhea" id="RHEA:27401"/>
        <dbReference type="ChEBI" id="CHEBI:59350"/>
        <dbReference type="ChEBI" id="CHEBI:59353"/>
        <dbReference type="EC" id="5.99.1.4"/>
    </reaction>
</comment>
<accession>A0A160FRG6</accession>
<organism evidence="4 5">
    <name type="scientific">Paraburkholderia phytofirmans OLGA172</name>
    <dbReference type="NCBI Taxonomy" id="1417228"/>
    <lineage>
        <taxon>Bacteria</taxon>
        <taxon>Pseudomonadati</taxon>
        <taxon>Pseudomonadota</taxon>
        <taxon>Betaproteobacteria</taxon>
        <taxon>Burkholderiales</taxon>
        <taxon>Burkholderiaceae</taxon>
        <taxon>Paraburkholderia</taxon>
    </lineage>
</organism>
<dbReference type="InterPro" id="IPR001853">
    <property type="entry name" value="DSBA-like_thioredoxin_dom"/>
</dbReference>
<dbReference type="PANTHER" id="PTHR42943">
    <property type="entry name" value="GLUTATHIONE S-TRANSFERASE KAPPA"/>
    <property type="match status" value="1"/>
</dbReference>
<dbReference type="AlphaFoldDB" id="A0A160FRG6"/>
<evidence type="ECO:0000256" key="1">
    <source>
        <dbReference type="PIRNR" id="PIRNR006386"/>
    </source>
</evidence>
<dbReference type="KEGG" id="buz:AYM40_24945"/>
<dbReference type="GO" id="GO:0004364">
    <property type="term" value="F:glutathione transferase activity"/>
    <property type="evidence" value="ECO:0007669"/>
    <property type="project" value="TreeGrafter"/>
</dbReference>
<feature type="active site" description="Nucleophile" evidence="2">
    <location>
        <position position="13"/>
    </location>
</feature>
<dbReference type="STRING" id="1804984.AYM40_24945"/>
<sequence length="201" mass="22526">MSMQVDFYFDYGSPTSYLAYEQMPGLAERTGAVVRFRPILLGGILQATSNVSPMDIPLKRKWMIADMEFFARRYGVPFTVNPNFPINTLNLMRGAIYAQREGFLLEYSDAVFTAMWADGRNLGDIAEIKAVLTAAHLPVDAILAATQDPEIKDALKRETQAAVQRGLFGAPVLFVGNTMFFGQDRVQYAEEEVRRQEQVAV</sequence>
<dbReference type="CDD" id="cd03022">
    <property type="entry name" value="DsbA_HCCA_Iso"/>
    <property type="match status" value="1"/>
</dbReference>
<dbReference type="EC" id="5.99.1.4" evidence="1"/>
<protein>
    <recommendedName>
        <fullName evidence="1">2-hydroxychromene-2-carboxylate isomerase</fullName>
        <ecNumber evidence="1">5.99.1.4</ecNumber>
    </recommendedName>
</protein>
<keyword evidence="5" id="KW-1185">Reference proteome</keyword>
<dbReference type="GO" id="GO:1901170">
    <property type="term" value="P:naphthalene catabolic process"/>
    <property type="evidence" value="ECO:0007669"/>
    <property type="project" value="InterPro"/>
</dbReference>
<evidence type="ECO:0000313" key="5">
    <source>
        <dbReference type="Proteomes" id="UP000076852"/>
    </source>
</evidence>
<dbReference type="Pfam" id="PF01323">
    <property type="entry name" value="DSBA"/>
    <property type="match status" value="1"/>
</dbReference>
<comment type="similarity">
    <text evidence="1">Belongs to the GST superfamily. NadH family.</text>
</comment>
<feature type="domain" description="DSBA-like thioredoxin" evidence="3">
    <location>
        <begin position="4"/>
        <end position="191"/>
    </location>
</feature>
<gene>
    <name evidence="4" type="ORF">AYM40_24945</name>
</gene>
<reference evidence="4 5" key="1">
    <citation type="journal article" date="2016" name="Gene">
        <title>PacBio SMRT assembly of a complex multi-replicon genome reveals chlorocatechol degradative operon in a region of genome plasticity.</title>
        <authorList>
            <person name="Ricker N."/>
            <person name="Shen S.Y."/>
            <person name="Goordial J."/>
            <person name="Jin S."/>
            <person name="Fulthorpe R.R."/>
        </authorList>
    </citation>
    <scope>NUCLEOTIDE SEQUENCE [LARGE SCALE GENOMIC DNA]</scope>
    <source>
        <strain evidence="4 5">OLGA172</strain>
    </source>
</reference>
<proteinExistence type="inferred from homology"/>
<dbReference type="InterPro" id="IPR036249">
    <property type="entry name" value="Thioredoxin-like_sf"/>
</dbReference>
<evidence type="ECO:0000313" key="4">
    <source>
        <dbReference type="EMBL" id="ANB75595.1"/>
    </source>
</evidence>
<evidence type="ECO:0000259" key="3">
    <source>
        <dbReference type="Pfam" id="PF01323"/>
    </source>
</evidence>
<dbReference type="Proteomes" id="UP000076852">
    <property type="component" value="Chromosome 2"/>
</dbReference>
<keyword evidence="1" id="KW-0413">Isomerase</keyword>
<evidence type="ECO:0000256" key="2">
    <source>
        <dbReference type="PIRSR" id="PIRSR006386-1"/>
    </source>
</evidence>
<dbReference type="PIRSF" id="PIRSF006386">
    <property type="entry name" value="HCCAis_GSTk"/>
    <property type="match status" value="1"/>
</dbReference>
<dbReference type="EMBL" id="CP014579">
    <property type="protein sequence ID" value="ANB75595.1"/>
    <property type="molecule type" value="Genomic_DNA"/>
</dbReference>
<dbReference type="InterPro" id="IPR014440">
    <property type="entry name" value="HCCAis_GSTk"/>
</dbReference>
<dbReference type="GO" id="GO:0004602">
    <property type="term" value="F:glutathione peroxidase activity"/>
    <property type="evidence" value="ECO:0007669"/>
    <property type="project" value="TreeGrafter"/>
</dbReference>